<accession>A0A8T2JUE7</accession>
<keyword evidence="3" id="KW-0694">RNA-binding</keyword>
<dbReference type="GO" id="GO:0000049">
    <property type="term" value="F:tRNA binding"/>
    <property type="evidence" value="ECO:0007669"/>
    <property type="project" value="UniProtKB-KW"/>
</dbReference>
<keyword evidence="5" id="KW-1185">Reference proteome</keyword>
<dbReference type="PANTHER" id="PTHR17224:SF1">
    <property type="entry name" value="PEPTIDYL-TRNA HYDROLASE"/>
    <property type="match status" value="1"/>
</dbReference>
<gene>
    <name evidence="4" type="ORF">GDO86_015170</name>
</gene>
<proteinExistence type="predicted"/>
<dbReference type="EMBL" id="JAACNH010000003">
    <property type="protein sequence ID" value="KAG8447962.1"/>
    <property type="molecule type" value="Genomic_DNA"/>
</dbReference>
<dbReference type="NCBIfam" id="TIGR00447">
    <property type="entry name" value="pth"/>
    <property type="match status" value="1"/>
</dbReference>
<evidence type="ECO:0000256" key="1">
    <source>
        <dbReference type="ARBA" id="ARBA00022555"/>
    </source>
</evidence>
<dbReference type="AlphaFoldDB" id="A0A8T2JUE7"/>
<dbReference type="Proteomes" id="UP000812440">
    <property type="component" value="Chromosome 8_10"/>
</dbReference>
<comment type="caution">
    <text evidence="4">The sequence shown here is derived from an EMBL/GenBank/DDBJ whole genome shotgun (WGS) entry which is preliminary data.</text>
</comment>
<dbReference type="InterPro" id="IPR001328">
    <property type="entry name" value="Pept_tRNA_hydro"/>
</dbReference>
<evidence type="ECO:0000313" key="5">
    <source>
        <dbReference type="Proteomes" id="UP000812440"/>
    </source>
</evidence>
<dbReference type="OrthoDB" id="1711136at2759"/>
<evidence type="ECO:0000256" key="3">
    <source>
        <dbReference type="ARBA" id="ARBA00022884"/>
    </source>
</evidence>
<evidence type="ECO:0008006" key="6">
    <source>
        <dbReference type="Google" id="ProtNLM"/>
    </source>
</evidence>
<dbReference type="Pfam" id="PF01195">
    <property type="entry name" value="Pept_tRNA_hydro"/>
    <property type="match status" value="1"/>
</dbReference>
<evidence type="ECO:0000313" key="4">
    <source>
        <dbReference type="EMBL" id="KAG8447962.1"/>
    </source>
</evidence>
<keyword evidence="2" id="KW-0378">Hydrolase</keyword>
<name>A0A8T2JUE7_9PIPI</name>
<dbReference type="InterPro" id="IPR036416">
    <property type="entry name" value="Pept_tRNA_hydro_sf"/>
</dbReference>
<dbReference type="GO" id="GO:0004045">
    <property type="term" value="F:peptidyl-tRNA hydrolase activity"/>
    <property type="evidence" value="ECO:0007669"/>
    <property type="project" value="InterPro"/>
</dbReference>
<keyword evidence="1" id="KW-0820">tRNA-binding</keyword>
<sequence>MLSSMSLYASILARCLSKTSIESHHGGQRLMVVGLGNHGMAGTRHSIGMAVVNLLARKLNIADQWKTDKKIGADLIHTQICGTQVVLMKPCQLMNVNGTSVANAAVKFFLKPENIYLLHDELDKPLGKVSLKFGGSARGHKGVRSCFACLRSDTMTRLLVGIGRPANHCSVEWHVLGHFTKTEQALLPDILEQGVDLVLSHIKQRTESDISIRTATKQNPYKS</sequence>
<dbReference type="PANTHER" id="PTHR17224">
    <property type="entry name" value="PEPTIDYL-TRNA HYDROLASE"/>
    <property type="match status" value="1"/>
</dbReference>
<protein>
    <recommendedName>
        <fullName evidence="6">Peptidyl-tRNA hydrolase</fullName>
    </recommendedName>
</protein>
<reference evidence="4" key="1">
    <citation type="thesis" date="2020" institute="ProQuest LLC" country="789 East Eisenhower Parkway, Ann Arbor, MI, USA">
        <title>Comparative Genomics and Chromosome Evolution.</title>
        <authorList>
            <person name="Mudd A.B."/>
        </authorList>
    </citation>
    <scope>NUCLEOTIDE SEQUENCE</scope>
    <source>
        <strain evidence="4">Female2</strain>
        <tissue evidence="4">Blood</tissue>
    </source>
</reference>
<dbReference type="Gene3D" id="3.40.50.1470">
    <property type="entry name" value="Peptidyl-tRNA hydrolase"/>
    <property type="match status" value="1"/>
</dbReference>
<evidence type="ECO:0000256" key="2">
    <source>
        <dbReference type="ARBA" id="ARBA00022801"/>
    </source>
</evidence>
<dbReference type="SUPFAM" id="SSF53178">
    <property type="entry name" value="Peptidyl-tRNA hydrolase-like"/>
    <property type="match status" value="1"/>
</dbReference>
<organism evidence="4 5">
    <name type="scientific">Hymenochirus boettgeri</name>
    <name type="common">Congo dwarf clawed frog</name>
    <dbReference type="NCBI Taxonomy" id="247094"/>
    <lineage>
        <taxon>Eukaryota</taxon>
        <taxon>Metazoa</taxon>
        <taxon>Chordata</taxon>
        <taxon>Craniata</taxon>
        <taxon>Vertebrata</taxon>
        <taxon>Euteleostomi</taxon>
        <taxon>Amphibia</taxon>
        <taxon>Batrachia</taxon>
        <taxon>Anura</taxon>
        <taxon>Pipoidea</taxon>
        <taxon>Pipidae</taxon>
        <taxon>Pipinae</taxon>
        <taxon>Hymenochirus</taxon>
    </lineage>
</organism>